<comment type="caution">
    <text evidence="3">The sequence shown here is derived from an EMBL/GenBank/DDBJ whole genome shotgun (WGS) entry which is preliminary data.</text>
</comment>
<feature type="transmembrane region" description="Helical" evidence="2">
    <location>
        <begin position="114"/>
        <end position="133"/>
    </location>
</feature>
<feature type="transmembrane region" description="Helical" evidence="2">
    <location>
        <begin position="171"/>
        <end position="192"/>
    </location>
</feature>
<keyword evidence="2" id="KW-0472">Membrane</keyword>
<feature type="transmembrane region" description="Helical" evidence="2">
    <location>
        <begin position="6"/>
        <end position="27"/>
    </location>
</feature>
<evidence type="ECO:0000313" key="3">
    <source>
        <dbReference type="EMBL" id="MBC8556855.1"/>
    </source>
</evidence>
<organism evidence="3 4">
    <name type="scientific">Jutongia hominis</name>
    <dbReference type="NCBI Taxonomy" id="2763664"/>
    <lineage>
        <taxon>Bacteria</taxon>
        <taxon>Bacillati</taxon>
        <taxon>Bacillota</taxon>
        <taxon>Clostridia</taxon>
        <taxon>Lachnospirales</taxon>
        <taxon>Lachnospiraceae</taxon>
        <taxon>Jutongia</taxon>
    </lineage>
</organism>
<accession>A0ABR7MSS2</accession>
<keyword evidence="4" id="KW-1185">Reference proteome</keyword>
<protein>
    <submittedName>
        <fullName evidence="3">YhfC family intramembrane metalloprotease</fullName>
    </submittedName>
</protein>
<keyword evidence="2" id="KW-1133">Transmembrane helix</keyword>
<evidence type="ECO:0000313" key="4">
    <source>
        <dbReference type="Proteomes" id="UP000637513"/>
    </source>
</evidence>
<feature type="transmembrane region" description="Helical" evidence="2">
    <location>
        <begin position="39"/>
        <end position="60"/>
    </location>
</feature>
<feature type="region of interest" description="Disordered" evidence="1">
    <location>
        <begin position="258"/>
        <end position="292"/>
    </location>
</feature>
<name>A0ABR7MSS2_9FIRM</name>
<keyword evidence="2" id="KW-0812">Transmembrane</keyword>
<gene>
    <name evidence="3" type="ORF">H8700_03935</name>
</gene>
<sequence>MIQTAVLNFLLEIAVISFIFPVVFVLVWKMRHHKSFRPVFIGMGAYFVFSQLFTSIPYMILIQAGHPIGKAIRSNALALALCTGLITAILEEFGRLVAFKRFMTEQDGKERETAISYGLGHAGLACMFTLGWGNLQYYVAATLINSNDATVKELPATILNVLKGMTSADCILNGLIAVASFALQIALSVMIFQAFRNSKLCKRLMAYAIGLHTIFYLPQGLYDIHVVPKAVEFVLALVVMAAAVAFAAHIYHEMGVKEEEQKKKTKRKGTSAPDEKNWAVANKKLSDIPTKK</sequence>
<keyword evidence="3" id="KW-0645">Protease</keyword>
<feature type="transmembrane region" description="Helical" evidence="2">
    <location>
        <begin position="204"/>
        <end position="221"/>
    </location>
</feature>
<dbReference type="Pfam" id="PF10086">
    <property type="entry name" value="YhfC"/>
    <property type="match status" value="1"/>
</dbReference>
<dbReference type="Proteomes" id="UP000637513">
    <property type="component" value="Unassembled WGS sequence"/>
</dbReference>
<dbReference type="GO" id="GO:0008237">
    <property type="term" value="F:metallopeptidase activity"/>
    <property type="evidence" value="ECO:0007669"/>
    <property type="project" value="UniProtKB-KW"/>
</dbReference>
<dbReference type="InterPro" id="IPR011397">
    <property type="entry name" value="YhfC"/>
</dbReference>
<evidence type="ECO:0000256" key="2">
    <source>
        <dbReference type="SAM" id="Phobius"/>
    </source>
</evidence>
<proteinExistence type="predicted"/>
<feature type="transmembrane region" description="Helical" evidence="2">
    <location>
        <begin position="72"/>
        <end position="93"/>
    </location>
</feature>
<dbReference type="EMBL" id="JACRSW010000014">
    <property type="protein sequence ID" value="MBC8556855.1"/>
    <property type="molecule type" value="Genomic_DNA"/>
</dbReference>
<dbReference type="RefSeq" id="WP_249303266.1">
    <property type="nucleotide sequence ID" value="NZ_JACRSW010000014.1"/>
</dbReference>
<keyword evidence="3" id="KW-0482">Metalloprotease</keyword>
<feature type="transmembrane region" description="Helical" evidence="2">
    <location>
        <begin position="233"/>
        <end position="252"/>
    </location>
</feature>
<keyword evidence="3" id="KW-0378">Hydrolase</keyword>
<reference evidence="3 4" key="1">
    <citation type="submission" date="2020-08" db="EMBL/GenBank/DDBJ databases">
        <title>Genome public.</title>
        <authorList>
            <person name="Liu C."/>
            <person name="Sun Q."/>
        </authorList>
    </citation>
    <scope>NUCLEOTIDE SEQUENCE [LARGE SCALE GENOMIC DNA]</scope>
    <source>
        <strain evidence="3 4">BX3</strain>
    </source>
</reference>
<evidence type="ECO:0000256" key="1">
    <source>
        <dbReference type="SAM" id="MobiDB-lite"/>
    </source>
</evidence>